<name>A0A7J8YWE5_9ROSI</name>
<keyword evidence="3" id="KW-1185">Reference proteome</keyword>
<dbReference type="Proteomes" id="UP000593574">
    <property type="component" value="Unassembled WGS sequence"/>
</dbReference>
<evidence type="ECO:0000313" key="3">
    <source>
        <dbReference type="Proteomes" id="UP000593574"/>
    </source>
</evidence>
<proteinExistence type="predicted"/>
<dbReference type="EMBL" id="JABEZV010000001">
    <property type="protein sequence ID" value="MBA0703662.1"/>
    <property type="molecule type" value="Genomic_DNA"/>
</dbReference>
<feature type="region of interest" description="Disordered" evidence="1">
    <location>
        <begin position="22"/>
        <end position="75"/>
    </location>
</feature>
<dbReference type="AlphaFoldDB" id="A0A7J8YWE5"/>
<sequence>MLLPKLPPLLCHRVEEIRRSRRRAVADSGEDLISQNDNGHESNGSQKFTSVRTNDSNNNNRERRRQSLEFGSVDGPLNCPSSPSFRFYITPLVKDKKNDDNCNCKNDLKKKESFSKSDGTDESQTSSELKVFLFQESPTKLKNESKGTKMGWLLPWGKYVKNLIHIKPCC</sequence>
<comment type="caution">
    <text evidence="2">The sequence shown here is derived from an EMBL/GenBank/DDBJ whole genome shotgun (WGS) entry which is preliminary data.</text>
</comment>
<accession>A0A7J8YWE5</accession>
<protein>
    <submittedName>
        <fullName evidence="2">Uncharacterized protein</fullName>
    </submittedName>
</protein>
<organism evidence="2 3">
    <name type="scientific">Gossypium laxum</name>
    <dbReference type="NCBI Taxonomy" id="34288"/>
    <lineage>
        <taxon>Eukaryota</taxon>
        <taxon>Viridiplantae</taxon>
        <taxon>Streptophyta</taxon>
        <taxon>Embryophyta</taxon>
        <taxon>Tracheophyta</taxon>
        <taxon>Spermatophyta</taxon>
        <taxon>Magnoliopsida</taxon>
        <taxon>eudicotyledons</taxon>
        <taxon>Gunneridae</taxon>
        <taxon>Pentapetalae</taxon>
        <taxon>rosids</taxon>
        <taxon>malvids</taxon>
        <taxon>Malvales</taxon>
        <taxon>Malvaceae</taxon>
        <taxon>Malvoideae</taxon>
        <taxon>Gossypium</taxon>
    </lineage>
</organism>
<gene>
    <name evidence="2" type="ORF">Golax_015970</name>
</gene>
<evidence type="ECO:0000256" key="1">
    <source>
        <dbReference type="SAM" id="MobiDB-lite"/>
    </source>
</evidence>
<reference evidence="2 3" key="1">
    <citation type="journal article" date="2019" name="Genome Biol. Evol.">
        <title>Insights into the evolution of the New World diploid cottons (Gossypium, subgenus Houzingenia) based on genome sequencing.</title>
        <authorList>
            <person name="Grover C.E."/>
            <person name="Arick M.A. 2nd"/>
            <person name="Thrash A."/>
            <person name="Conover J.L."/>
            <person name="Sanders W.S."/>
            <person name="Peterson D.G."/>
            <person name="Frelichowski J.E."/>
            <person name="Scheffler J.A."/>
            <person name="Scheffler B.E."/>
            <person name="Wendel J.F."/>
        </authorList>
    </citation>
    <scope>NUCLEOTIDE SEQUENCE [LARGE SCALE GENOMIC DNA]</scope>
    <source>
        <strain evidence="2">4</strain>
        <tissue evidence="2">Leaf</tissue>
    </source>
</reference>
<feature type="compositionally biased region" description="Polar residues" evidence="1">
    <location>
        <begin position="33"/>
        <end position="51"/>
    </location>
</feature>
<evidence type="ECO:0000313" key="2">
    <source>
        <dbReference type="EMBL" id="MBA0703662.1"/>
    </source>
</evidence>